<dbReference type="AlphaFoldDB" id="A0A3S8RR62"/>
<dbReference type="EMBL" id="CP034248">
    <property type="protein sequence ID" value="AZK45313.1"/>
    <property type="molecule type" value="Genomic_DNA"/>
</dbReference>
<dbReference type="KEGG" id="plen:EIM92_03095"/>
<sequence length="157" mass="18291">MKTRISSNMILKVVFTIIVLFVLFYKYIPQHTTFQKVVSDKISLSEVEEIRIIKTSYTTSKEPKQEEVVIHESDQIKSIMNSFKDLQLTTVVDPSIKDSTTVYHLYIQVSKESRFLLNFYDGTILEVYDSKAKKRLTNYKIKNDYSPDNDIGGYLDL</sequence>
<keyword evidence="3" id="KW-1185">Reference proteome</keyword>
<keyword evidence="1" id="KW-1133">Transmembrane helix</keyword>
<reference evidence="2 3" key="1">
    <citation type="submission" date="2018-11" db="EMBL/GenBank/DDBJ databases">
        <title>Genome sequencing of Paenibacillus lentus DSM25539(T).</title>
        <authorList>
            <person name="Kook J.-K."/>
            <person name="Park S.-N."/>
            <person name="Lim Y.K."/>
        </authorList>
    </citation>
    <scope>NUCLEOTIDE SEQUENCE [LARGE SCALE GENOMIC DNA]</scope>
    <source>
        <strain evidence="2 3">DSM 25539</strain>
    </source>
</reference>
<evidence type="ECO:0000313" key="3">
    <source>
        <dbReference type="Proteomes" id="UP000273145"/>
    </source>
</evidence>
<protein>
    <submittedName>
        <fullName evidence="2">Uncharacterized protein</fullName>
    </submittedName>
</protein>
<keyword evidence="1" id="KW-0812">Transmembrane</keyword>
<name>A0A3S8RR62_9BACL</name>
<evidence type="ECO:0000256" key="1">
    <source>
        <dbReference type="SAM" id="Phobius"/>
    </source>
</evidence>
<feature type="transmembrane region" description="Helical" evidence="1">
    <location>
        <begin position="9"/>
        <end position="28"/>
    </location>
</feature>
<evidence type="ECO:0000313" key="2">
    <source>
        <dbReference type="EMBL" id="AZK45313.1"/>
    </source>
</evidence>
<organism evidence="2 3">
    <name type="scientific">Paenibacillus lentus</name>
    <dbReference type="NCBI Taxonomy" id="1338368"/>
    <lineage>
        <taxon>Bacteria</taxon>
        <taxon>Bacillati</taxon>
        <taxon>Bacillota</taxon>
        <taxon>Bacilli</taxon>
        <taxon>Bacillales</taxon>
        <taxon>Paenibacillaceae</taxon>
        <taxon>Paenibacillus</taxon>
    </lineage>
</organism>
<proteinExistence type="predicted"/>
<dbReference type="RefSeq" id="WP_125081432.1">
    <property type="nucleotide sequence ID" value="NZ_CP034248.1"/>
</dbReference>
<dbReference type="Proteomes" id="UP000273145">
    <property type="component" value="Chromosome"/>
</dbReference>
<gene>
    <name evidence="2" type="ORF">EIM92_03095</name>
</gene>
<keyword evidence="1" id="KW-0472">Membrane</keyword>
<accession>A0A3S8RR62</accession>